<dbReference type="AlphaFoldDB" id="A0A9X2GKN5"/>
<dbReference type="RefSeq" id="WP_253747468.1">
    <property type="nucleotide sequence ID" value="NZ_BAABKA010000060.1"/>
</dbReference>
<keyword evidence="3" id="KW-1185">Reference proteome</keyword>
<evidence type="ECO:0000313" key="2">
    <source>
        <dbReference type="EMBL" id="MCP2359972.1"/>
    </source>
</evidence>
<keyword evidence="1" id="KW-0472">Membrane</keyword>
<evidence type="ECO:0000313" key="3">
    <source>
        <dbReference type="Proteomes" id="UP001139648"/>
    </source>
</evidence>
<organism evidence="2 3">
    <name type="scientific">Nonomuraea thailandensis</name>
    <dbReference type="NCBI Taxonomy" id="1188745"/>
    <lineage>
        <taxon>Bacteria</taxon>
        <taxon>Bacillati</taxon>
        <taxon>Actinomycetota</taxon>
        <taxon>Actinomycetes</taxon>
        <taxon>Streptosporangiales</taxon>
        <taxon>Streptosporangiaceae</taxon>
        <taxon>Nonomuraea</taxon>
    </lineage>
</organism>
<gene>
    <name evidence="2" type="ORF">HD597_006992</name>
</gene>
<reference evidence="2" key="1">
    <citation type="submission" date="2022-06" db="EMBL/GenBank/DDBJ databases">
        <title>Sequencing the genomes of 1000 actinobacteria strains.</title>
        <authorList>
            <person name="Klenk H.-P."/>
        </authorList>
    </citation>
    <scope>NUCLEOTIDE SEQUENCE</scope>
    <source>
        <strain evidence="2">DSM 46694</strain>
    </source>
</reference>
<keyword evidence="1" id="KW-1133">Transmembrane helix</keyword>
<feature type="transmembrane region" description="Helical" evidence="1">
    <location>
        <begin position="49"/>
        <end position="68"/>
    </location>
</feature>
<comment type="caution">
    <text evidence="2">The sequence shown here is derived from an EMBL/GenBank/DDBJ whole genome shotgun (WGS) entry which is preliminary data.</text>
</comment>
<evidence type="ECO:0000256" key="1">
    <source>
        <dbReference type="SAM" id="Phobius"/>
    </source>
</evidence>
<dbReference type="Proteomes" id="UP001139648">
    <property type="component" value="Unassembled WGS sequence"/>
</dbReference>
<keyword evidence="1" id="KW-0812">Transmembrane</keyword>
<dbReference type="EMBL" id="JAMZEB010000002">
    <property type="protein sequence ID" value="MCP2359972.1"/>
    <property type="molecule type" value="Genomic_DNA"/>
</dbReference>
<proteinExistence type="predicted"/>
<name>A0A9X2GKN5_9ACTN</name>
<protein>
    <submittedName>
        <fullName evidence="2">Uncharacterized protein</fullName>
    </submittedName>
</protein>
<accession>A0A9X2GKN5</accession>
<sequence length="105" mass="11264">MHGLVGLQPLGRAVDQFPLPAQATAHERRWCAMRARPCFPLPLPGDSPAWRLILVIILLIFASVAHTLGIATEVIVLLITTVVGAATQLVKPSAATRLVKQSKVP</sequence>